<sequence length="150" mass="17135">LNIEHLINYLKALFSARGMYGHWERCVNLSASVNNLMLLKRQMTKSLNLPYQGSRHSTNKGNAKEVVLRMAQKAKELKLREQIPGREAVLHPDLRALGLQRTEQSGLANFKKKIMNMHTGNSFSEEMDIKDSITPPDFAPEPMNNILNYQ</sequence>
<organism evidence="2 3">
    <name type="scientific">Ephemerocybe angulata</name>
    <dbReference type="NCBI Taxonomy" id="980116"/>
    <lineage>
        <taxon>Eukaryota</taxon>
        <taxon>Fungi</taxon>
        <taxon>Dikarya</taxon>
        <taxon>Basidiomycota</taxon>
        <taxon>Agaricomycotina</taxon>
        <taxon>Agaricomycetes</taxon>
        <taxon>Agaricomycetidae</taxon>
        <taxon>Agaricales</taxon>
        <taxon>Agaricineae</taxon>
        <taxon>Psathyrellaceae</taxon>
        <taxon>Ephemerocybe</taxon>
    </lineage>
</organism>
<evidence type="ECO:0000313" key="2">
    <source>
        <dbReference type="EMBL" id="KAF6747950.1"/>
    </source>
</evidence>
<keyword evidence="3" id="KW-1185">Reference proteome</keyword>
<evidence type="ECO:0000259" key="1">
    <source>
        <dbReference type="Pfam" id="PF20231"/>
    </source>
</evidence>
<dbReference type="Proteomes" id="UP000521943">
    <property type="component" value="Unassembled WGS sequence"/>
</dbReference>
<feature type="domain" description="DUF6589" evidence="1">
    <location>
        <begin position="1"/>
        <end position="56"/>
    </location>
</feature>
<reference evidence="2 3" key="1">
    <citation type="submission" date="2020-07" db="EMBL/GenBank/DDBJ databases">
        <title>Comparative genomics of pyrophilous fungi reveals a link between fire events and developmental genes.</title>
        <authorList>
            <consortium name="DOE Joint Genome Institute"/>
            <person name="Steindorff A.S."/>
            <person name="Carver A."/>
            <person name="Calhoun S."/>
            <person name="Stillman K."/>
            <person name="Liu H."/>
            <person name="Lipzen A."/>
            <person name="Pangilinan J."/>
            <person name="Labutti K."/>
            <person name="Bruns T.D."/>
            <person name="Grigoriev I.V."/>
        </authorList>
    </citation>
    <scope>NUCLEOTIDE SEQUENCE [LARGE SCALE GENOMIC DNA]</scope>
    <source>
        <strain evidence="2 3">CBS 144469</strain>
    </source>
</reference>
<dbReference type="EMBL" id="JACGCI010000076">
    <property type="protein sequence ID" value="KAF6747950.1"/>
    <property type="molecule type" value="Genomic_DNA"/>
</dbReference>
<name>A0A8H6LYU5_9AGAR</name>
<gene>
    <name evidence="2" type="ORF">DFP72DRAFT_821051</name>
</gene>
<accession>A0A8H6LYU5</accession>
<protein>
    <recommendedName>
        <fullName evidence="1">DUF6589 domain-containing protein</fullName>
    </recommendedName>
</protein>
<dbReference type="OrthoDB" id="2974843at2759"/>
<proteinExistence type="predicted"/>
<evidence type="ECO:0000313" key="3">
    <source>
        <dbReference type="Proteomes" id="UP000521943"/>
    </source>
</evidence>
<dbReference type="Pfam" id="PF20231">
    <property type="entry name" value="DUF6589"/>
    <property type="match status" value="1"/>
</dbReference>
<dbReference type="AlphaFoldDB" id="A0A8H6LYU5"/>
<dbReference type="InterPro" id="IPR046496">
    <property type="entry name" value="DUF6589"/>
</dbReference>
<comment type="caution">
    <text evidence="2">The sequence shown here is derived from an EMBL/GenBank/DDBJ whole genome shotgun (WGS) entry which is preliminary data.</text>
</comment>
<feature type="non-terminal residue" evidence="2">
    <location>
        <position position="1"/>
    </location>
</feature>